<dbReference type="Proteomes" id="UP000663874">
    <property type="component" value="Unassembled WGS sequence"/>
</dbReference>
<dbReference type="PROSITE" id="PS50158">
    <property type="entry name" value="ZF_CCHC"/>
    <property type="match status" value="1"/>
</dbReference>
<dbReference type="GO" id="GO:0008270">
    <property type="term" value="F:zinc ion binding"/>
    <property type="evidence" value="ECO:0007669"/>
    <property type="project" value="UniProtKB-KW"/>
</dbReference>
<dbReference type="OrthoDB" id="1099063at2759"/>
<evidence type="ECO:0000313" key="7">
    <source>
        <dbReference type="EMBL" id="CAF0738697.1"/>
    </source>
</evidence>
<dbReference type="EMBL" id="CAJNOH010000011">
    <property type="protein sequence ID" value="CAF0747648.1"/>
    <property type="molecule type" value="Genomic_DNA"/>
</dbReference>
<dbReference type="SMART" id="SM00360">
    <property type="entry name" value="RRM"/>
    <property type="match status" value="1"/>
</dbReference>
<evidence type="ECO:0000313" key="10">
    <source>
        <dbReference type="EMBL" id="CAF0791016.1"/>
    </source>
</evidence>
<dbReference type="EMBL" id="CAJNOU010000002">
    <property type="protein sequence ID" value="CAF0791016.1"/>
    <property type="molecule type" value="Genomic_DNA"/>
</dbReference>
<evidence type="ECO:0000313" key="13">
    <source>
        <dbReference type="Proteomes" id="UP000663870"/>
    </source>
</evidence>
<evidence type="ECO:0000313" key="6">
    <source>
        <dbReference type="EMBL" id="CAF0734196.1"/>
    </source>
</evidence>
<dbReference type="Proteomes" id="UP000663854">
    <property type="component" value="Unassembled WGS sequence"/>
</dbReference>
<dbReference type="SMART" id="SM00343">
    <property type="entry name" value="ZnF_C2HC"/>
    <property type="match status" value="1"/>
</dbReference>
<dbReference type="Pfam" id="PF00076">
    <property type="entry name" value="RRM_1"/>
    <property type="match status" value="1"/>
</dbReference>
<feature type="compositionally biased region" description="Low complexity" evidence="3">
    <location>
        <begin position="90"/>
        <end position="100"/>
    </location>
</feature>
<evidence type="ECO:0000313" key="12">
    <source>
        <dbReference type="EMBL" id="CAF3554378.1"/>
    </source>
</evidence>
<dbReference type="Gene3D" id="3.30.70.330">
    <property type="match status" value="1"/>
</dbReference>
<feature type="compositionally biased region" description="Basic and acidic residues" evidence="3">
    <location>
        <begin position="115"/>
        <end position="139"/>
    </location>
</feature>
<feature type="domain" description="RRM" evidence="4">
    <location>
        <begin position="10"/>
        <end position="87"/>
    </location>
</feature>
<evidence type="ECO:0000259" key="4">
    <source>
        <dbReference type="PROSITE" id="PS50102"/>
    </source>
</evidence>
<dbReference type="EMBL" id="CAJOBE010000055">
    <property type="protein sequence ID" value="CAF3554378.1"/>
    <property type="molecule type" value="Genomic_DNA"/>
</dbReference>
<dbReference type="Pfam" id="PF00098">
    <property type="entry name" value="zf-CCHC"/>
    <property type="match status" value="1"/>
</dbReference>
<dbReference type="Proteomes" id="UP000663889">
    <property type="component" value="Unassembled WGS sequence"/>
</dbReference>
<accession>A0A813NTT3</accession>
<keyword evidence="1" id="KW-0479">Metal-binding</keyword>
<dbReference type="AlphaFoldDB" id="A0A813NTT3"/>
<dbReference type="SUPFAM" id="SSF54928">
    <property type="entry name" value="RNA-binding domain, RBD"/>
    <property type="match status" value="1"/>
</dbReference>
<evidence type="ECO:0000259" key="5">
    <source>
        <dbReference type="PROSITE" id="PS50158"/>
    </source>
</evidence>
<comment type="caution">
    <text evidence="7">The sequence shown here is derived from an EMBL/GenBank/DDBJ whole genome shotgun (WGS) entry which is preliminary data.</text>
</comment>
<dbReference type="InterPro" id="IPR012677">
    <property type="entry name" value="Nucleotide-bd_a/b_plait_sf"/>
</dbReference>
<evidence type="ECO:0008006" key="14">
    <source>
        <dbReference type="Google" id="ProtNLM"/>
    </source>
</evidence>
<feature type="domain" description="CCHC-type" evidence="5">
    <location>
        <begin position="103"/>
        <end position="118"/>
    </location>
</feature>
<dbReference type="SUPFAM" id="SSF57756">
    <property type="entry name" value="Retrovirus zinc finger-like domains"/>
    <property type="match status" value="1"/>
</dbReference>
<proteinExistence type="predicted"/>
<feature type="compositionally biased region" description="Basic and acidic residues" evidence="3">
    <location>
        <begin position="66"/>
        <end position="77"/>
    </location>
</feature>
<dbReference type="EMBL" id="CAJNOO010000023">
    <property type="protein sequence ID" value="CAF0750287.1"/>
    <property type="molecule type" value="Genomic_DNA"/>
</dbReference>
<sequence length="160" mass="18305">MRNSHSMSQVEIFVGNIHRDISKHDLEDIFENYGRVVRCELKQGASNFASSYGFLEFESSSDAEAAIKGENGREHQGKSFIVQWARSTRRGPSNGNNRNNLTCYNCSRPGHISRNCRENRGDGDDRYHNRRNTNYDRRGGGGRGGYRRRSPSRSRSRSRS</sequence>
<dbReference type="EMBL" id="CAJNOL010000010">
    <property type="protein sequence ID" value="CAF0738697.1"/>
    <property type="molecule type" value="Genomic_DNA"/>
</dbReference>
<keyword evidence="2" id="KW-0694">RNA-binding</keyword>
<dbReference type="PROSITE" id="PS50102">
    <property type="entry name" value="RRM"/>
    <property type="match status" value="1"/>
</dbReference>
<dbReference type="InterPro" id="IPR035979">
    <property type="entry name" value="RBD_domain_sf"/>
</dbReference>
<dbReference type="Proteomes" id="UP000663870">
    <property type="component" value="Unassembled WGS sequence"/>
</dbReference>
<evidence type="ECO:0000256" key="1">
    <source>
        <dbReference type="PROSITE-ProRule" id="PRU00047"/>
    </source>
</evidence>
<feature type="compositionally biased region" description="Basic residues" evidence="3">
    <location>
        <begin position="145"/>
        <end position="160"/>
    </location>
</feature>
<dbReference type="CDD" id="cd00590">
    <property type="entry name" value="RRM_SF"/>
    <property type="match status" value="1"/>
</dbReference>
<name>A0A813NTT3_9BILA</name>
<evidence type="ECO:0000256" key="2">
    <source>
        <dbReference type="PROSITE-ProRule" id="PRU00176"/>
    </source>
</evidence>
<dbReference type="InterPro" id="IPR000504">
    <property type="entry name" value="RRM_dom"/>
</dbReference>
<feature type="region of interest" description="Disordered" evidence="3">
    <location>
        <begin position="114"/>
        <end position="160"/>
    </location>
</feature>
<dbReference type="Proteomes" id="UP000663823">
    <property type="component" value="Unassembled WGS sequence"/>
</dbReference>
<evidence type="ECO:0000256" key="3">
    <source>
        <dbReference type="SAM" id="MobiDB-lite"/>
    </source>
</evidence>
<dbReference type="InterPro" id="IPR036875">
    <property type="entry name" value="Znf_CCHC_sf"/>
</dbReference>
<reference evidence="7" key="1">
    <citation type="submission" date="2021-02" db="EMBL/GenBank/DDBJ databases">
        <authorList>
            <person name="Nowell W R."/>
        </authorList>
    </citation>
    <scope>NUCLEOTIDE SEQUENCE</scope>
</reference>
<keyword evidence="1" id="KW-0862">Zinc</keyword>
<dbReference type="GO" id="GO:0003723">
    <property type="term" value="F:RNA binding"/>
    <property type="evidence" value="ECO:0007669"/>
    <property type="project" value="UniProtKB-UniRule"/>
</dbReference>
<dbReference type="EMBL" id="CAJNOL010000007">
    <property type="protein sequence ID" value="CAF0734196.1"/>
    <property type="molecule type" value="Genomic_DNA"/>
</dbReference>
<keyword evidence="13" id="KW-1185">Reference proteome</keyword>
<dbReference type="InterPro" id="IPR050907">
    <property type="entry name" value="SRSF"/>
</dbReference>
<dbReference type="PANTHER" id="PTHR23147">
    <property type="entry name" value="SERINE/ARGININE RICH SPLICING FACTOR"/>
    <property type="match status" value="1"/>
</dbReference>
<dbReference type="InterPro" id="IPR001878">
    <property type="entry name" value="Znf_CCHC"/>
</dbReference>
<gene>
    <name evidence="12" type="ORF">FNK824_LOCUS1124</name>
    <name evidence="6" type="ORF">JXQ802_LOCUS718</name>
    <name evidence="7" type="ORF">JXQ802_LOCUS991</name>
    <name evidence="11" type="ORF">OTI717_LOCUS969</name>
    <name evidence="8" type="ORF">PYM288_LOCUS1918</name>
    <name evidence="9" type="ORF">RFH988_LOCUS1254</name>
    <name evidence="10" type="ORF">SEV965_LOCUS152</name>
</gene>
<organism evidence="7 13">
    <name type="scientific">Rotaria sordida</name>
    <dbReference type="NCBI Taxonomy" id="392033"/>
    <lineage>
        <taxon>Eukaryota</taxon>
        <taxon>Metazoa</taxon>
        <taxon>Spiralia</taxon>
        <taxon>Gnathifera</taxon>
        <taxon>Rotifera</taxon>
        <taxon>Eurotatoria</taxon>
        <taxon>Bdelloidea</taxon>
        <taxon>Philodinida</taxon>
        <taxon>Philodinidae</taxon>
        <taxon>Rotaria</taxon>
    </lineage>
</organism>
<dbReference type="Gene3D" id="4.10.60.10">
    <property type="entry name" value="Zinc finger, CCHC-type"/>
    <property type="match status" value="1"/>
</dbReference>
<feature type="region of interest" description="Disordered" evidence="3">
    <location>
        <begin position="66"/>
        <end position="102"/>
    </location>
</feature>
<dbReference type="Proteomes" id="UP000663882">
    <property type="component" value="Unassembled WGS sequence"/>
</dbReference>
<evidence type="ECO:0000313" key="11">
    <source>
        <dbReference type="EMBL" id="CAF3488379.1"/>
    </source>
</evidence>
<evidence type="ECO:0000313" key="9">
    <source>
        <dbReference type="EMBL" id="CAF0750287.1"/>
    </source>
</evidence>
<protein>
    <recommendedName>
        <fullName evidence="14">RNA-binding protein</fullName>
    </recommendedName>
</protein>
<dbReference type="EMBL" id="CAJOAX010000037">
    <property type="protein sequence ID" value="CAF3488379.1"/>
    <property type="molecule type" value="Genomic_DNA"/>
</dbReference>
<keyword evidence="1" id="KW-0863">Zinc-finger</keyword>
<evidence type="ECO:0000313" key="8">
    <source>
        <dbReference type="EMBL" id="CAF0747648.1"/>
    </source>
</evidence>